<dbReference type="Gene3D" id="1.10.1450.10">
    <property type="entry name" value="Tetraspanin"/>
    <property type="match status" value="1"/>
</dbReference>
<evidence type="ECO:0000256" key="1">
    <source>
        <dbReference type="ARBA" id="ARBA00004141"/>
    </source>
</evidence>
<dbReference type="GO" id="GO:0016020">
    <property type="term" value="C:membrane"/>
    <property type="evidence" value="ECO:0007669"/>
    <property type="project" value="UniProtKB-SubCell"/>
</dbReference>
<organism evidence="6 7">
    <name type="scientific">Ignelater luminosus</name>
    <name type="common">Cucubano</name>
    <name type="synonym">Pyrophorus luminosus</name>
    <dbReference type="NCBI Taxonomy" id="2038154"/>
    <lineage>
        <taxon>Eukaryota</taxon>
        <taxon>Metazoa</taxon>
        <taxon>Ecdysozoa</taxon>
        <taxon>Arthropoda</taxon>
        <taxon>Hexapoda</taxon>
        <taxon>Insecta</taxon>
        <taxon>Pterygota</taxon>
        <taxon>Neoptera</taxon>
        <taxon>Endopterygota</taxon>
        <taxon>Coleoptera</taxon>
        <taxon>Polyphaga</taxon>
        <taxon>Elateriformia</taxon>
        <taxon>Elateroidea</taxon>
        <taxon>Elateridae</taxon>
        <taxon>Agrypninae</taxon>
        <taxon>Pyrophorini</taxon>
        <taxon>Ignelater</taxon>
    </lineage>
</organism>
<reference evidence="6" key="1">
    <citation type="submission" date="2019-08" db="EMBL/GenBank/DDBJ databases">
        <title>The genome of the North American firefly Photinus pyralis.</title>
        <authorList>
            <consortium name="Photinus pyralis genome working group"/>
            <person name="Fallon T.R."/>
            <person name="Sander Lower S.E."/>
            <person name="Weng J.-K."/>
        </authorList>
    </citation>
    <scope>NUCLEOTIDE SEQUENCE</scope>
    <source>
        <strain evidence="6">TRF0915ILg1</strain>
        <tissue evidence="6">Whole body</tissue>
    </source>
</reference>
<gene>
    <name evidence="6" type="ORF">ILUMI_04866</name>
</gene>
<dbReference type="AlphaFoldDB" id="A0A8K0DDN1"/>
<dbReference type="Pfam" id="PF00335">
    <property type="entry name" value="Tetraspanin"/>
    <property type="match status" value="1"/>
</dbReference>
<dbReference type="InterPro" id="IPR008952">
    <property type="entry name" value="Tetraspanin_EC2_sf"/>
</dbReference>
<evidence type="ECO:0008006" key="8">
    <source>
        <dbReference type="Google" id="ProtNLM"/>
    </source>
</evidence>
<evidence type="ECO:0000256" key="3">
    <source>
        <dbReference type="ARBA" id="ARBA00022989"/>
    </source>
</evidence>
<evidence type="ECO:0000313" key="7">
    <source>
        <dbReference type="Proteomes" id="UP000801492"/>
    </source>
</evidence>
<name>A0A8K0DDN1_IGNLU</name>
<evidence type="ECO:0000256" key="4">
    <source>
        <dbReference type="ARBA" id="ARBA00023136"/>
    </source>
</evidence>
<dbReference type="OrthoDB" id="9836210at2759"/>
<keyword evidence="3 5" id="KW-1133">Transmembrane helix</keyword>
<keyword evidence="7" id="KW-1185">Reference proteome</keyword>
<feature type="transmembrane region" description="Helical" evidence="5">
    <location>
        <begin position="247"/>
        <end position="265"/>
    </location>
</feature>
<feature type="transmembrane region" description="Helical" evidence="5">
    <location>
        <begin position="102"/>
        <end position="124"/>
    </location>
</feature>
<evidence type="ECO:0000313" key="6">
    <source>
        <dbReference type="EMBL" id="KAF2901323.1"/>
    </source>
</evidence>
<proteinExistence type="predicted"/>
<evidence type="ECO:0000256" key="5">
    <source>
        <dbReference type="SAM" id="Phobius"/>
    </source>
</evidence>
<dbReference type="GO" id="GO:0007601">
    <property type="term" value="P:visual perception"/>
    <property type="evidence" value="ECO:0007669"/>
    <property type="project" value="InterPro"/>
</dbReference>
<dbReference type="InterPro" id="IPR018499">
    <property type="entry name" value="Tetraspanin/Peripherin"/>
</dbReference>
<feature type="transmembrane region" description="Helical" evidence="5">
    <location>
        <begin position="277"/>
        <end position="297"/>
    </location>
</feature>
<keyword evidence="4 5" id="KW-0472">Membrane</keyword>
<dbReference type="SUPFAM" id="SSF48652">
    <property type="entry name" value="Tetraspanin"/>
    <property type="match status" value="1"/>
</dbReference>
<dbReference type="EMBL" id="VTPC01001715">
    <property type="protein sequence ID" value="KAF2901323.1"/>
    <property type="molecule type" value="Genomic_DNA"/>
</dbReference>
<evidence type="ECO:0000256" key="2">
    <source>
        <dbReference type="ARBA" id="ARBA00022692"/>
    </source>
</evidence>
<dbReference type="Proteomes" id="UP000801492">
    <property type="component" value="Unassembled WGS sequence"/>
</dbReference>
<feature type="transmembrane region" description="Helical" evidence="5">
    <location>
        <begin position="63"/>
        <end position="87"/>
    </location>
</feature>
<sequence length="320" mass="36212">MPICCLSLSLDLQHGSIKLIAYLTIAVAIWNIAYCIYLLNFAIATRQDVGDYLDMVSENDGTIIPILAVFPAVLCIATSAASFYLLYRAFSVNTKPNINNLMYSFVLLLLGTILITLIICLMLLTRIYSSSKTLHDGIMEAMNNYRSDSLIKSRIDSLQIQFQCCGSVQYKEWYEITWYDTNLVDKKDENEYRYQAPFSCCSMKSIYPCIHHNIESSGLPYKYTKEQNFSLSTAGCFKVVVQLKKQIGLAVIGRLAALVFTQLLMTTTVRLLQTAHSLTNVLFCPNAIYTSWLFGYYRKRKPGEPPPVPPIPKELMDNGE</sequence>
<accession>A0A8K0DDN1</accession>
<feature type="transmembrane region" description="Helical" evidence="5">
    <location>
        <begin position="20"/>
        <end position="43"/>
    </location>
</feature>
<protein>
    <recommendedName>
        <fullName evidence="8">Tetraspanin</fullName>
    </recommendedName>
</protein>
<dbReference type="InterPro" id="IPR000830">
    <property type="entry name" value="Peripherin/rom-1"/>
</dbReference>
<dbReference type="PRINTS" id="PR00218">
    <property type="entry name" value="PERIPHERNRDS"/>
</dbReference>
<keyword evidence="2 5" id="KW-0812">Transmembrane</keyword>
<comment type="subcellular location">
    <subcellularLocation>
        <location evidence="1">Membrane</location>
        <topology evidence="1">Multi-pass membrane protein</topology>
    </subcellularLocation>
</comment>
<comment type="caution">
    <text evidence="6">The sequence shown here is derived from an EMBL/GenBank/DDBJ whole genome shotgun (WGS) entry which is preliminary data.</text>
</comment>